<sequence>MAKFVKSFHTKNSNLNELHKQYNIAFSCLSSIFQDTSKSILYCFVHSDFLYCTASKSKNIRDFWNNNDTAPAKNKMGIANLSKLFLNACTKRIDRILFLTLGGEV</sequence>
<dbReference type="EMBL" id="JHEG02000059">
    <property type="protein sequence ID" value="KIE07483.1"/>
    <property type="molecule type" value="Genomic_DNA"/>
</dbReference>
<organism evidence="1">
    <name type="scientific">Tolypothrix bouteillei VB521301</name>
    <dbReference type="NCBI Taxonomy" id="1479485"/>
    <lineage>
        <taxon>Bacteria</taxon>
        <taxon>Bacillati</taxon>
        <taxon>Cyanobacteriota</taxon>
        <taxon>Cyanophyceae</taxon>
        <taxon>Nostocales</taxon>
        <taxon>Tolypothrichaceae</taxon>
        <taxon>Tolypothrix</taxon>
    </lineage>
</organism>
<reference evidence="1" key="1">
    <citation type="journal article" date="2015" name="Genome Announc.">
        <title>Draft Genome Sequence of Tolypothrix boutellei Strain VB521301.</title>
        <authorList>
            <person name="Chandrababunaidu M.M."/>
            <person name="Singh D."/>
            <person name="Sen D."/>
            <person name="Bhan S."/>
            <person name="Das S."/>
            <person name="Gupta A."/>
            <person name="Adhikary S.P."/>
            <person name="Tripathy S."/>
        </authorList>
    </citation>
    <scope>NUCLEOTIDE SEQUENCE</scope>
    <source>
        <strain evidence="1">VB521301</strain>
    </source>
</reference>
<dbReference type="AlphaFoldDB" id="A0A0C1QUN0"/>
<protein>
    <submittedName>
        <fullName evidence="1">Uncharacterized protein</fullName>
    </submittedName>
</protein>
<name>A0A0C1QUN0_9CYAN</name>
<accession>A0A0C1QUN0</accession>
<evidence type="ECO:0000313" key="1">
    <source>
        <dbReference type="EMBL" id="KIE07483.1"/>
    </source>
</evidence>
<proteinExistence type="predicted"/>
<comment type="caution">
    <text evidence="1">The sequence shown here is derived from an EMBL/GenBank/DDBJ whole genome shotgun (WGS) entry which is preliminary data.</text>
</comment>
<gene>
    <name evidence="1" type="ORF">DA73_0241090</name>
</gene>